<dbReference type="GO" id="GO:0003910">
    <property type="term" value="F:DNA ligase (ATP) activity"/>
    <property type="evidence" value="ECO:0007669"/>
    <property type="project" value="InterPro"/>
</dbReference>
<keyword evidence="3" id="KW-1185">Reference proteome</keyword>
<evidence type="ECO:0000313" key="2">
    <source>
        <dbReference type="EMBL" id="MPY36789.1"/>
    </source>
</evidence>
<name>A0A5N8VP59_9ACTN</name>
<dbReference type="EMBL" id="VJZD01000250">
    <property type="protein sequence ID" value="MPY36789.1"/>
    <property type="molecule type" value="Genomic_DNA"/>
</dbReference>
<dbReference type="Gene3D" id="3.30.470.30">
    <property type="entry name" value="DNA ligase/mRNA capping enzyme"/>
    <property type="match status" value="1"/>
</dbReference>
<proteinExistence type="predicted"/>
<protein>
    <recommendedName>
        <fullName evidence="1">ATP-dependent DNA ligase family profile domain-containing protein</fullName>
    </recommendedName>
</protein>
<dbReference type="Pfam" id="PF01068">
    <property type="entry name" value="DNA_ligase_A_M"/>
    <property type="match status" value="1"/>
</dbReference>
<dbReference type="SUPFAM" id="SSF56091">
    <property type="entry name" value="DNA ligase/mRNA capping enzyme, catalytic domain"/>
    <property type="match status" value="1"/>
</dbReference>
<dbReference type="AlphaFoldDB" id="A0A5N8VP59"/>
<dbReference type="InterPro" id="IPR012310">
    <property type="entry name" value="DNA_ligase_ATP-dep_cent"/>
</dbReference>
<dbReference type="Proteomes" id="UP000325849">
    <property type="component" value="Unassembled WGS sequence"/>
</dbReference>
<dbReference type="GO" id="GO:0006281">
    <property type="term" value="P:DNA repair"/>
    <property type="evidence" value="ECO:0007669"/>
    <property type="project" value="InterPro"/>
</dbReference>
<organism evidence="2 3">
    <name type="scientific">Streptomyces adustus</name>
    <dbReference type="NCBI Taxonomy" id="1609272"/>
    <lineage>
        <taxon>Bacteria</taxon>
        <taxon>Bacillati</taxon>
        <taxon>Actinomycetota</taxon>
        <taxon>Actinomycetes</taxon>
        <taxon>Kitasatosporales</taxon>
        <taxon>Streptomycetaceae</taxon>
        <taxon>Streptomyces</taxon>
    </lineage>
</organism>
<comment type="caution">
    <text evidence="2">The sequence shown here is derived from an EMBL/GenBank/DDBJ whole genome shotgun (WGS) entry which is preliminary data.</text>
</comment>
<accession>A0A5N8VP59</accession>
<dbReference type="GO" id="GO:0006310">
    <property type="term" value="P:DNA recombination"/>
    <property type="evidence" value="ECO:0007669"/>
    <property type="project" value="InterPro"/>
</dbReference>
<gene>
    <name evidence="2" type="ORF">FNH09_37905</name>
</gene>
<dbReference type="OrthoDB" id="9770771at2"/>
<sequence>MRHTRSLENDGFRALVCVDAGRVELRSRRGTEMGSAFPEIVAGAGQLPQMTALDGELIVWGAESRLVFERLQYRLARRGTWLKGVEGAPPSRGRPGT</sequence>
<feature type="domain" description="ATP-dependent DNA ligase family profile" evidence="1">
    <location>
        <begin position="10"/>
        <end position="75"/>
    </location>
</feature>
<evidence type="ECO:0000259" key="1">
    <source>
        <dbReference type="Pfam" id="PF01068"/>
    </source>
</evidence>
<evidence type="ECO:0000313" key="3">
    <source>
        <dbReference type="Proteomes" id="UP000325849"/>
    </source>
</evidence>
<reference evidence="2 3" key="1">
    <citation type="submission" date="2019-07" db="EMBL/GenBank/DDBJ databases">
        <title>New species of Amycolatopsis and Streptomyces.</title>
        <authorList>
            <person name="Duangmal K."/>
            <person name="Teo W.F.A."/>
            <person name="Lipun K."/>
        </authorList>
    </citation>
    <scope>NUCLEOTIDE SEQUENCE [LARGE SCALE GENOMIC DNA]</scope>
    <source>
        <strain evidence="2 3">NBRC 109810</strain>
    </source>
</reference>
<dbReference type="RefSeq" id="WP_152894415.1">
    <property type="nucleotide sequence ID" value="NZ_VJZD01000250.1"/>
</dbReference>
<dbReference type="GO" id="GO:0005524">
    <property type="term" value="F:ATP binding"/>
    <property type="evidence" value="ECO:0007669"/>
    <property type="project" value="InterPro"/>
</dbReference>